<keyword evidence="2" id="KW-1277">Toxin-antitoxin system</keyword>
<dbReference type="EMBL" id="NVXX01000009">
    <property type="protein sequence ID" value="PKH24044.1"/>
    <property type="molecule type" value="Genomic_DNA"/>
</dbReference>
<dbReference type="Proteomes" id="UP000233564">
    <property type="component" value="Unassembled WGS sequence"/>
</dbReference>
<evidence type="ECO:0000256" key="2">
    <source>
        <dbReference type="ARBA" id="ARBA00022649"/>
    </source>
</evidence>
<dbReference type="InterPro" id="IPR035093">
    <property type="entry name" value="RelE/ParE_toxin_dom_sf"/>
</dbReference>
<evidence type="ECO:0000313" key="4">
    <source>
        <dbReference type="Proteomes" id="UP000233564"/>
    </source>
</evidence>
<comment type="similarity">
    <text evidence="1">Belongs to the RelE toxin family.</text>
</comment>
<evidence type="ECO:0000313" key="3">
    <source>
        <dbReference type="EMBL" id="PKH24044.1"/>
    </source>
</evidence>
<reference evidence="3 4" key="1">
    <citation type="submission" date="2017-08" db="EMBL/GenBank/DDBJ databases">
        <authorList>
            <person name="de Groot N.N."/>
        </authorList>
    </citation>
    <scope>NUCLEOTIDE SEQUENCE [LARGE SCALE GENOMIC DNA]</scope>
    <source>
        <strain evidence="3 4">PfR 37</strain>
    </source>
</reference>
<dbReference type="RefSeq" id="WP_101219188.1">
    <property type="nucleotide sequence ID" value="NZ_KZ477989.1"/>
</dbReference>
<gene>
    <name evidence="3" type="ORF">CIB54_06685</name>
</gene>
<dbReference type="Gene3D" id="3.30.2310.20">
    <property type="entry name" value="RelE-like"/>
    <property type="match status" value="1"/>
</dbReference>
<dbReference type="PANTHER" id="PTHR35601:SF2">
    <property type="entry name" value="MRNA INTERFERASE TOXIN RELE"/>
    <property type="match status" value="1"/>
</dbReference>
<dbReference type="PANTHER" id="PTHR35601">
    <property type="entry name" value="TOXIN RELE"/>
    <property type="match status" value="1"/>
</dbReference>
<dbReference type="Pfam" id="PF05016">
    <property type="entry name" value="ParE_toxin"/>
    <property type="match status" value="1"/>
</dbReference>
<organism evidence="3 4">
    <name type="scientific">Pseudomonas fluorescens</name>
    <dbReference type="NCBI Taxonomy" id="294"/>
    <lineage>
        <taxon>Bacteria</taxon>
        <taxon>Pseudomonadati</taxon>
        <taxon>Pseudomonadota</taxon>
        <taxon>Gammaproteobacteria</taxon>
        <taxon>Pseudomonadales</taxon>
        <taxon>Pseudomonadaceae</taxon>
        <taxon>Pseudomonas</taxon>
    </lineage>
</organism>
<dbReference type="SUPFAM" id="SSF143011">
    <property type="entry name" value="RelE-like"/>
    <property type="match status" value="1"/>
</dbReference>
<evidence type="ECO:0000256" key="1">
    <source>
        <dbReference type="ARBA" id="ARBA00006226"/>
    </source>
</evidence>
<dbReference type="NCBIfam" id="TIGR02385">
    <property type="entry name" value="RelE_StbE"/>
    <property type="match status" value="1"/>
</dbReference>
<dbReference type="AlphaFoldDB" id="A0A2N1EB18"/>
<protein>
    <submittedName>
        <fullName evidence="3">Type II toxin-antitoxin system mRNA interferase toxin, RelE/StbE family</fullName>
    </submittedName>
</protein>
<dbReference type="InterPro" id="IPR007712">
    <property type="entry name" value="RelE/ParE_toxin"/>
</dbReference>
<proteinExistence type="inferred from homology"/>
<comment type="caution">
    <text evidence="3">The sequence shown here is derived from an EMBL/GenBank/DDBJ whole genome shotgun (WGS) entry which is preliminary data.</text>
</comment>
<accession>A0A2N1EB18</accession>
<name>A0A2N1EB18_PSEFL</name>
<sequence length="100" mass="11581">MASINVRIDDDLKARAYLELEKLGDTLRQQLKKKLVEILNNPRNEANRLHGLPDCYKIKLRSSGYRLIYQVIDQEITVGAVAVDKREHDQAYRKANERSS</sequence>